<dbReference type="InterPro" id="IPR043686">
    <property type="entry name" value="Uup"/>
</dbReference>
<dbReference type="PANTHER" id="PTHR42855">
    <property type="entry name" value="ABC TRANSPORTER ATP-BINDING SUBUNIT"/>
    <property type="match status" value="1"/>
</dbReference>
<accession>A0ABV5Z6J3</accession>
<evidence type="ECO:0000256" key="7">
    <source>
        <dbReference type="ARBA" id="ARBA00023125"/>
    </source>
</evidence>
<dbReference type="Gene3D" id="3.40.50.300">
    <property type="entry name" value="P-loop containing nucleotide triphosphate hydrolases"/>
    <property type="match status" value="2"/>
</dbReference>
<gene>
    <name evidence="9" type="primary">uup</name>
    <name evidence="11" type="ORF">ACFFLH_00455</name>
</gene>
<keyword evidence="12" id="KW-1185">Reference proteome</keyword>
<dbReference type="RefSeq" id="WP_027313476.1">
    <property type="nucleotide sequence ID" value="NZ_JBHLZN010000001.1"/>
</dbReference>
<evidence type="ECO:0000259" key="10">
    <source>
        <dbReference type="PROSITE" id="PS50893"/>
    </source>
</evidence>
<reference evidence="11 12" key="1">
    <citation type="submission" date="2024-09" db="EMBL/GenBank/DDBJ databases">
        <authorList>
            <person name="Sun Q."/>
            <person name="Mori K."/>
        </authorList>
    </citation>
    <scope>NUCLEOTIDE SEQUENCE [LARGE SCALE GENOMIC DNA]</scope>
    <source>
        <strain evidence="11 12">ATCC 51285</strain>
    </source>
</reference>
<keyword evidence="1 9" id="KW-0963">Cytoplasm</keyword>
<dbReference type="GO" id="GO:0005524">
    <property type="term" value="F:ATP binding"/>
    <property type="evidence" value="ECO:0007669"/>
    <property type="project" value="UniProtKB-KW"/>
</dbReference>
<feature type="domain" description="ABC transporter" evidence="10">
    <location>
        <begin position="317"/>
        <end position="536"/>
    </location>
</feature>
<feature type="domain" description="ABC transporter" evidence="10">
    <location>
        <begin position="4"/>
        <end position="250"/>
    </location>
</feature>
<dbReference type="InterPro" id="IPR037118">
    <property type="entry name" value="Val-tRNA_synth_C_sf"/>
</dbReference>
<dbReference type="InterPro" id="IPR003439">
    <property type="entry name" value="ABC_transporter-like_ATP-bd"/>
</dbReference>
<dbReference type="InterPro" id="IPR003593">
    <property type="entry name" value="AAA+_ATPase"/>
</dbReference>
<dbReference type="Pfam" id="PF12848">
    <property type="entry name" value="ABC_tran_Xtn"/>
    <property type="match status" value="1"/>
</dbReference>
<evidence type="ECO:0000256" key="8">
    <source>
        <dbReference type="ARBA" id="ARBA00023204"/>
    </source>
</evidence>
<evidence type="ECO:0000256" key="3">
    <source>
        <dbReference type="ARBA" id="ARBA00022741"/>
    </source>
</evidence>
<keyword evidence="9" id="KW-0175">Coiled coil</keyword>
<dbReference type="HAMAP" id="MF_00848">
    <property type="entry name" value="Uup"/>
    <property type="match status" value="1"/>
</dbReference>
<comment type="caution">
    <text evidence="11">The sequence shown here is derived from an EMBL/GenBank/DDBJ whole genome shotgun (WGS) entry which is preliminary data.</text>
</comment>
<dbReference type="InterPro" id="IPR051309">
    <property type="entry name" value="ABCF_ATPase"/>
</dbReference>
<dbReference type="PROSITE" id="PS50893">
    <property type="entry name" value="ABC_TRANSPORTER_2"/>
    <property type="match status" value="2"/>
</dbReference>
<feature type="binding site" evidence="9">
    <location>
        <begin position="349"/>
        <end position="356"/>
    </location>
    <ligand>
        <name>ATP</name>
        <dbReference type="ChEBI" id="CHEBI:30616"/>
        <label>2</label>
    </ligand>
</feature>
<dbReference type="SMART" id="SM00382">
    <property type="entry name" value="AAA"/>
    <property type="match status" value="2"/>
</dbReference>
<name>A0ABV5Z6J3_9GAMM</name>
<keyword evidence="6 9" id="KW-0067">ATP-binding</keyword>
<dbReference type="SUPFAM" id="SSF52540">
    <property type="entry name" value="P-loop containing nucleoside triphosphate hydrolases"/>
    <property type="match status" value="2"/>
</dbReference>
<dbReference type="PANTHER" id="PTHR42855:SF1">
    <property type="entry name" value="ABC TRANSPORTER DOMAIN-CONTAINING PROTEIN"/>
    <property type="match status" value="1"/>
</dbReference>
<comment type="function">
    <text evidence="9">Probably plays a role in ribosome assembly or function. May be involved in resolution of branched DNA intermediates that result from template switching in postreplication gaps. Binds DNA and has ATPase activity.</text>
</comment>
<comment type="catalytic activity">
    <reaction evidence="9">
        <text>ATP + H2O = ADP + phosphate + H(+)</text>
        <dbReference type="Rhea" id="RHEA:13065"/>
        <dbReference type="ChEBI" id="CHEBI:15377"/>
        <dbReference type="ChEBI" id="CHEBI:15378"/>
        <dbReference type="ChEBI" id="CHEBI:30616"/>
        <dbReference type="ChEBI" id="CHEBI:43474"/>
        <dbReference type="ChEBI" id="CHEBI:456216"/>
    </reaction>
</comment>
<evidence type="ECO:0000256" key="2">
    <source>
        <dbReference type="ARBA" id="ARBA00022737"/>
    </source>
</evidence>
<evidence type="ECO:0000256" key="6">
    <source>
        <dbReference type="ARBA" id="ARBA00022840"/>
    </source>
</evidence>
<keyword evidence="2 9" id="KW-0677">Repeat</keyword>
<dbReference type="EC" id="3.6.1.-" evidence="9"/>
<comment type="similarity">
    <text evidence="9">Belongs to the ABC transporter superfamily. ABCF family. Uup subfamily.</text>
</comment>
<evidence type="ECO:0000256" key="1">
    <source>
        <dbReference type="ARBA" id="ARBA00022490"/>
    </source>
</evidence>
<comment type="subcellular location">
    <subcellularLocation>
        <location evidence="9">Cytoplasm</location>
    </subcellularLocation>
    <text evidence="9">Associates with ribosomes.</text>
</comment>
<dbReference type="Pfam" id="PF16326">
    <property type="entry name" value="ABC_tran_CTD"/>
    <property type="match status" value="1"/>
</dbReference>
<dbReference type="CDD" id="cd03221">
    <property type="entry name" value="ABCF_EF-3"/>
    <property type="match status" value="2"/>
</dbReference>
<feature type="binding site" evidence="9">
    <location>
        <begin position="36"/>
        <end position="43"/>
    </location>
    <ligand>
        <name>ATP</name>
        <dbReference type="ChEBI" id="CHEBI:30616"/>
        <label>1</label>
    </ligand>
</feature>
<dbReference type="InterPro" id="IPR027417">
    <property type="entry name" value="P-loop_NTPase"/>
</dbReference>
<dbReference type="InterPro" id="IPR017871">
    <property type="entry name" value="ABC_transporter-like_CS"/>
</dbReference>
<evidence type="ECO:0000256" key="4">
    <source>
        <dbReference type="ARBA" id="ARBA00022763"/>
    </source>
</evidence>
<dbReference type="Proteomes" id="UP001589628">
    <property type="component" value="Unassembled WGS sequence"/>
</dbReference>
<evidence type="ECO:0000313" key="11">
    <source>
        <dbReference type="EMBL" id="MFB9884885.1"/>
    </source>
</evidence>
<keyword evidence="5 9" id="KW-0378">Hydrolase</keyword>
<keyword evidence="4 9" id="KW-0227">DNA damage</keyword>
<feature type="coiled-coil region" evidence="9">
    <location>
        <begin position="573"/>
        <end position="634"/>
    </location>
</feature>
<keyword evidence="3 9" id="KW-0547">Nucleotide-binding</keyword>
<proteinExistence type="inferred from homology"/>
<dbReference type="InterPro" id="IPR032781">
    <property type="entry name" value="ABC_tran_Xtn"/>
</dbReference>
<evidence type="ECO:0000256" key="5">
    <source>
        <dbReference type="ARBA" id="ARBA00022801"/>
    </source>
</evidence>
<evidence type="ECO:0000313" key="12">
    <source>
        <dbReference type="Proteomes" id="UP001589628"/>
    </source>
</evidence>
<dbReference type="InterPro" id="IPR032524">
    <property type="entry name" value="ABC_tran_C"/>
</dbReference>
<dbReference type="Gene3D" id="1.10.287.380">
    <property type="entry name" value="Valyl-tRNA synthetase, C-terminal domain"/>
    <property type="match status" value="1"/>
</dbReference>
<dbReference type="PROSITE" id="PS00211">
    <property type="entry name" value="ABC_TRANSPORTER_1"/>
    <property type="match status" value="2"/>
</dbReference>
<protein>
    <recommendedName>
        <fullName evidence="9">ATP-binding protein Uup</fullName>
        <ecNumber evidence="9">3.6.1.-</ecNumber>
    </recommendedName>
</protein>
<dbReference type="EMBL" id="JBHLZN010000001">
    <property type="protein sequence ID" value="MFB9884885.1"/>
    <property type="molecule type" value="Genomic_DNA"/>
</dbReference>
<organism evidence="11 12">
    <name type="scientific">Balneatrix alpica</name>
    <dbReference type="NCBI Taxonomy" id="75684"/>
    <lineage>
        <taxon>Bacteria</taxon>
        <taxon>Pseudomonadati</taxon>
        <taxon>Pseudomonadota</taxon>
        <taxon>Gammaproteobacteria</taxon>
        <taxon>Oceanospirillales</taxon>
        <taxon>Balneatrichaceae</taxon>
        <taxon>Balneatrix</taxon>
    </lineage>
</organism>
<keyword evidence="7 9" id="KW-0238">DNA-binding</keyword>
<keyword evidence="8 9" id="KW-0234">DNA repair</keyword>
<dbReference type="Pfam" id="PF00005">
    <property type="entry name" value="ABC_tran"/>
    <property type="match status" value="2"/>
</dbReference>
<evidence type="ECO:0000256" key="9">
    <source>
        <dbReference type="HAMAP-Rule" id="MF_00848"/>
    </source>
</evidence>
<sequence length="638" mass="71855">MTLVRLDGISLAYGTDVLLDSVSLHVEAGQRVCILGRNGAGKSSLLKLITGQRRADAGEVWLRPGVRMGWLEQNLPESADATVLEVVTEGAGEASQLLKAYHQQASKIETAADLQELERLQHQLEAIGGWSVEQRIQTLLQRLELPAEKRLGELSGGWRRRVMLARALAAEPDVLILDEPTNHLDLLAIDWLEQLLLDYRGALLFVTHDRAFLQRIANRIWELDRGQIYDWRGDYRGFLAHREQRLEDEARHNALFDKRLAEEEAWIRQGIKARRTRNEGRVRALEAMRREHAARRNVQGRAQGGIESADASGQLVFEAQDLHYQLPDRYLVKGLNLRVMRGDRIGIIGANGAGKSTLIKLLLGQLSPSAGQVKQGTKLEVAYFDQLRDQLDLSRTAVDNLAEGREFIQIHGRNKHVMGYLAEFLFTPERARTPVSGLSGGERNRLLLAKLFSKPANLLVMDEPTNDLDMETLELLEEMLAEYQGTLLLVSHDRDFLDKVVTSTLVLDGRGGVQEFVGGYEDWLRQGGSLKALVNNEQPVVRAVKADNKVKQEVTPVVANKPQKLSYKLQRELDALPEQIEQQEATVASLTEQTQAPTYYQQPLEQVQAGLARLQQEQERLEQLMERWLELEAMKEGG</sequence>